<dbReference type="PROSITE" id="PS51832">
    <property type="entry name" value="HD_GYP"/>
    <property type="match status" value="1"/>
</dbReference>
<sequence length="445" mass="52215">MKILIFSDENLSINSPLNFELAFVKTIEELLEKLNTFKDFVFSIIKIGNNSKKVVSILNKYNIPFLALYNNKEFEDANWYLKNGAKSIITHDFYNDFNLDLIKNYLKNNENNDYKLLYEFTKILRLNLDIENIILQLEKFIKNSFNVDTLFIIKEKYYYRKKVFNSKNEAILSNHYKLNFLNKFNEENYYTPINFEKEKALLLPIINKNDIIGKVLLFRQKILSPKELELLNIILSQFAVVCKNYFLLENSKNHYYNIVKALIKAIEAKDKYTKGHTSRVAKLSKEIALILNLPKNHVETIEMAAFLHDVGKIGIRDSVLLKPGKLSNEEYEEIKKHPEFGFEIIKDIEGMDKIAEIIKYHHERWDGKGYPEGLKGYHTPLEARIIAIADCYDAMTTARPYRKALSHEIALKEIKKYSGSQFDPILSNLFIKNEKIFKKIILEFN</sequence>
<dbReference type="Proteomes" id="UP000294678">
    <property type="component" value="Unassembled WGS sequence"/>
</dbReference>
<evidence type="ECO:0000259" key="2">
    <source>
        <dbReference type="PROSITE" id="PS51832"/>
    </source>
</evidence>
<dbReference type="EMBL" id="SOBG01000002">
    <property type="protein sequence ID" value="TDT71915.1"/>
    <property type="molecule type" value="Genomic_DNA"/>
</dbReference>
<dbReference type="NCBIfam" id="TIGR00277">
    <property type="entry name" value="HDIG"/>
    <property type="match status" value="1"/>
</dbReference>
<dbReference type="AlphaFoldDB" id="A0AA46DZT4"/>
<organism evidence="3 4">
    <name type="scientific">Hypnocyclicus thermotrophus</name>
    <dbReference type="NCBI Taxonomy" id="1627895"/>
    <lineage>
        <taxon>Bacteria</taxon>
        <taxon>Fusobacteriati</taxon>
        <taxon>Fusobacteriota</taxon>
        <taxon>Fusobacteriia</taxon>
        <taxon>Fusobacteriales</taxon>
        <taxon>Fusobacteriaceae</taxon>
        <taxon>Hypnocyclicus</taxon>
    </lineage>
</organism>
<dbReference type="RefSeq" id="WP_134112507.1">
    <property type="nucleotide sequence ID" value="NZ_SOBG01000002.1"/>
</dbReference>
<feature type="domain" description="HD" evidence="1">
    <location>
        <begin position="273"/>
        <end position="395"/>
    </location>
</feature>
<dbReference type="InterPro" id="IPR037522">
    <property type="entry name" value="HD_GYP_dom"/>
</dbReference>
<dbReference type="SMART" id="SM00471">
    <property type="entry name" value="HDc"/>
    <property type="match status" value="1"/>
</dbReference>
<dbReference type="InterPro" id="IPR003607">
    <property type="entry name" value="HD/PDEase_dom"/>
</dbReference>
<evidence type="ECO:0000313" key="3">
    <source>
        <dbReference type="EMBL" id="TDT71915.1"/>
    </source>
</evidence>
<name>A0AA46DZT4_9FUSO</name>
<dbReference type="PROSITE" id="PS51831">
    <property type="entry name" value="HD"/>
    <property type="match status" value="1"/>
</dbReference>
<keyword evidence="4" id="KW-1185">Reference proteome</keyword>
<evidence type="ECO:0000313" key="4">
    <source>
        <dbReference type="Proteomes" id="UP000294678"/>
    </source>
</evidence>
<evidence type="ECO:0000259" key="1">
    <source>
        <dbReference type="PROSITE" id="PS51831"/>
    </source>
</evidence>
<feature type="domain" description="HD-GYP" evidence="2">
    <location>
        <begin position="251"/>
        <end position="445"/>
    </location>
</feature>
<dbReference type="Pfam" id="PF13487">
    <property type="entry name" value="HD_5"/>
    <property type="match status" value="1"/>
</dbReference>
<comment type="caution">
    <text evidence="3">The sequence shown here is derived from an EMBL/GenBank/DDBJ whole genome shotgun (WGS) entry which is preliminary data.</text>
</comment>
<dbReference type="SUPFAM" id="SSF109604">
    <property type="entry name" value="HD-domain/PDEase-like"/>
    <property type="match status" value="1"/>
</dbReference>
<protein>
    <submittedName>
        <fullName evidence="3">Nucleotidyltransferase with HDIG domain</fullName>
    </submittedName>
</protein>
<proteinExistence type="predicted"/>
<gene>
    <name evidence="3" type="ORF">EV215_0607</name>
</gene>
<dbReference type="CDD" id="cd00077">
    <property type="entry name" value="HDc"/>
    <property type="match status" value="1"/>
</dbReference>
<reference evidence="3 4" key="1">
    <citation type="submission" date="2019-03" db="EMBL/GenBank/DDBJ databases">
        <title>Genomic Encyclopedia of Type Strains, Phase IV (KMG-IV): sequencing the most valuable type-strain genomes for metagenomic binning, comparative biology and taxonomic classification.</title>
        <authorList>
            <person name="Goeker M."/>
        </authorList>
    </citation>
    <scope>NUCLEOTIDE SEQUENCE [LARGE SCALE GENOMIC DNA]</scope>
    <source>
        <strain evidence="3 4">DSM 100055</strain>
    </source>
</reference>
<accession>A0AA46DZT4</accession>
<dbReference type="InterPro" id="IPR006675">
    <property type="entry name" value="HDIG_dom"/>
</dbReference>
<dbReference type="Gene3D" id="1.10.3210.10">
    <property type="entry name" value="Hypothetical protein af1432"/>
    <property type="match status" value="1"/>
</dbReference>
<dbReference type="PANTHER" id="PTHR43155">
    <property type="entry name" value="CYCLIC DI-GMP PHOSPHODIESTERASE PA4108-RELATED"/>
    <property type="match status" value="1"/>
</dbReference>
<dbReference type="InterPro" id="IPR006674">
    <property type="entry name" value="HD_domain"/>
</dbReference>